<evidence type="ECO:0000313" key="2">
    <source>
        <dbReference type="Proteomes" id="UP000244571"/>
    </source>
</evidence>
<proteinExistence type="predicted"/>
<dbReference type="EMBL" id="CP028901">
    <property type="protein sequence ID" value="AWB33664.1"/>
    <property type="molecule type" value="Genomic_DNA"/>
</dbReference>
<keyword evidence="2" id="KW-1185">Reference proteome</keyword>
<dbReference type="Proteomes" id="UP000244571">
    <property type="component" value="Chromosome"/>
</dbReference>
<name>A0A2R4XIV0_9BURK</name>
<accession>A0A2R4XIV0</accession>
<evidence type="ECO:0000313" key="1">
    <source>
        <dbReference type="EMBL" id="AWB33664.1"/>
    </source>
</evidence>
<sequence>MSGYRAIQVSPGSEIVSCWQNYPAKTVGGSGCGRASGECDALLWIMGQKRHQRRPQVIIAGSSVCHQTRIAQL</sequence>
<dbReference type="AlphaFoldDB" id="A0A2R4XIV0"/>
<reference evidence="1 2" key="1">
    <citation type="submission" date="2018-04" db="EMBL/GenBank/DDBJ databases">
        <title>Bordetella sp. HZ20 isolated from seawater.</title>
        <authorList>
            <person name="Sun C."/>
        </authorList>
    </citation>
    <scope>NUCLEOTIDE SEQUENCE [LARGE SCALE GENOMIC DNA]</scope>
    <source>
        <strain evidence="1 2">HZ20</strain>
    </source>
</reference>
<gene>
    <name evidence="1" type="ORF">DBV39_08080</name>
</gene>
<protein>
    <submittedName>
        <fullName evidence="1">Uncharacterized protein</fullName>
    </submittedName>
</protein>
<organism evidence="1 2">
    <name type="scientific">Orrella marina</name>
    <dbReference type="NCBI Taxonomy" id="2163011"/>
    <lineage>
        <taxon>Bacteria</taxon>
        <taxon>Pseudomonadati</taxon>
        <taxon>Pseudomonadota</taxon>
        <taxon>Betaproteobacteria</taxon>
        <taxon>Burkholderiales</taxon>
        <taxon>Alcaligenaceae</taxon>
        <taxon>Orrella</taxon>
    </lineage>
</organism>
<dbReference type="KEGG" id="boz:DBV39_08080"/>